<dbReference type="PANTHER" id="PTHR13822:SF7">
    <property type="entry name" value="ATP SYNTHASE SUBUNIT DELTA, MITOCHONDRIAL"/>
    <property type="match status" value="1"/>
</dbReference>
<keyword evidence="1" id="KW-0406">Ion transport</keyword>
<sequence>PPPPPPPPPSSEPEKYFVPGGFALTHDDSTTSITCPDAVKLDDLDPAAVSSNFSLAKKEFDNAEAGSEAAALAQIDMDVCRAMAAATGATVSA</sequence>
<keyword evidence="1" id="KW-0375">Hydrogen ion transport</keyword>
<feature type="non-terminal residue" evidence="2">
    <location>
        <position position="1"/>
    </location>
</feature>
<evidence type="ECO:0000313" key="2">
    <source>
        <dbReference type="EMBL" id="GMI52368.1"/>
    </source>
</evidence>
<dbReference type="InterPro" id="IPR036771">
    <property type="entry name" value="ATPsynth_dsu/esu_N"/>
</dbReference>
<evidence type="ECO:0000313" key="3">
    <source>
        <dbReference type="Proteomes" id="UP001165060"/>
    </source>
</evidence>
<dbReference type="InterPro" id="IPR001469">
    <property type="entry name" value="ATP_synth_F1_dsu/esu"/>
</dbReference>
<reference evidence="2 3" key="1">
    <citation type="journal article" date="2023" name="Commun. Biol.">
        <title>Genome analysis of Parmales, the sister group of diatoms, reveals the evolutionary specialization of diatoms from phago-mixotrophs to photoautotrophs.</title>
        <authorList>
            <person name="Ban H."/>
            <person name="Sato S."/>
            <person name="Yoshikawa S."/>
            <person name="Yamada K."/>
            <person name="Nakamura Y."/>
            <person name="Ichinomiya M."/>
            <person name="Sato N."/>
            <person name="Blanc-Mathieu R."/>
            <person name="Endo H."/>
            <person name="Kuwata A."/>
            <person name="Ogata H."/>
        </authorList>
    </citation>
    <scope>NUCLEOTIDE SEQUENCE [LARGE SCALE GENOMIC DNA]</scope>
</reference>
<name>A0ABQ6NAT2_9STRA</name>
<dbReference type="PANTHER" id="PTHR13822">
    <property type="entry name" value="ATP SYNTHASE DELTA/EPSILON CHAIN"/>
    <property type="match status" value="1"/>
</dbReference>
<protein>
    <submittedName>
        <fullName evidence="2">Uncharacterized protein</fullName>
    </submittedName>
</protein>
<dbReference type="Proteomes" id="UP001165060">
    <property type="component" value="Unassembled WGS sequence"/>
</dbReference>
<proteinExistence type="predicted"/>
<keyword evidence="3" id="KW-1185">Reference proteome</keyword>
<organism evidence="2 3">
    <name type="scientific">Tetraparma gracilis</name>
    <dbReference type="NCBI Taxonomy" id="2962635"/>
    <lineage>
        <taxon>Eukaryota</taxon>
        <taxon>Sar</taxon>
        <taxon>Stramenopiles</taxon>
        <taxon>Ochrophyta</taxon>
        <taxon>Bolidophyceae</taxon>
        <taxon>Parmales</taxon>
        <taxon>Triparmaceae</taxon>
        <taxon>Tetraparma</taxon>
    </lineage>
</organism>
<accession>A0ABQ6NAT2</accession>
<gene>
    <name evidence="2" type="ORF">TeGR_g11781</name>
</gene>
<dbReference type="Gene3D" id="2.60.15.10">
    <property type="entry name" value="F0F1 ATP synthase delta/epsilon subunit, N-terminal"/>
    <property type="match status" value="1"/>
</dbReference>
<comment type="caution">
    <text evidence="2">The sequence shown here is derived from an EMBL/GenBank/DDBJ whole genome shotgun (WGS) entry which is preliminary data.</text>
</comment>
<dbReference type="EMBL" id="BRYB01006588">
    <property type="protein sequence ID" value="GMI52368.1"/>
    <property type="molecule type" value="Genomic_DNA"/>
</dbReference>
<evidence type="ECO:0000256" key="1">
    <source>
        <dbReference type="ARBA" id="ARBA00022781"/>
    </source>
</evidence>
<keyword evidence="1" id="KW-0813">Transport</keyword>